<dbReference type="RefSeq" id="WP_308866752.1">
    <property type="nucleotide sequence ID" value="NZ_JAVFWO010000002.1"/>
</dbReference>
<accession>A0ABU0Z0G6</accession>
<keyword evidence="2" id="KW-1185">Reference proteome</keyword>
<comment type="caution">
    <text evidence="1">The sequence shown here is derived from an EMBL/GenBank/DDBJ whole genome shotgun (WGS) entry which is preliminary data.</text>
</comment>
<evidence type="ECO:0000313" key="1">
    <source>
        <dbReference type="EMBL" id="MDQ7877319.1"/>
    </source>
</evidence>
<name>A0ABU0Z0G6_9MICO</name>
<sequence length="41" mass="4444">MYSCDVEPSDAAWERFGVVAAQVLTNLAERDARDEAEAVAS</sequence>
<reference evidence="1 2" key="1">
    <citation type="submission" date="2023-08" db="EMBL/GenBank/DDBJ databases">
        <title>Microbacterium psychrotolerans sp. nov., a psychrotolerant bacterium isolated from soil in Heilongjiang Province, China.</title>
        <authorList>
            <person name="An P."/>
            <person name="Zhao D."/>
            <person name="Xiang H."/>
        </authorList>
    </citation>
    <scope>NUCLEOTIDE SEQUENCE [LARGE SCALE GENOMIC DNA]</scope>
    <source>
        <strain evidence="1 2">QXD-8</strain>
    </source>
</reference>
<protein>
    <submittedName>
        <fullName evidence="1">Uncharacterized protein</fullName>
    </submittedName>
</protein>
<organism evidence="1 2">
    <name type="scientific">Microbacterium psychrotolerans</name>
    <dbReference type="NCBI Taxonomy" id="3068321"/>
    <lineage>
        <taxon>Bacteria</taxon>
        <taxon>Bacillati</taxon>
        <taxon>Actinomycetota</taxon>
        <taxon>Actinomycetes</taxon>
        <taxon>Micrococcales</taxon>
        <taxon>Microbacteriaceae</taxon>
        <taxon>Microbacterium</taxon>
    </lineage>
</organism>
<proteinExistence type="predicted"/>
<gene>
    <name evidence="1" type="ORF">Q9R08_04945</name>
</gene>
<dbReference type="EMBL" id="JAVFWO010000002">
    <property type="protein sequence ID" value="MDQ7877319.1"/>
    <property type="molecule type" value="Genomic_DNA"/>
</dbReference>
<evidence type="ECO:0000313" key="2">
    <source>
        <dbReference type="Proteomes" id="UP001235133"/>
    </source>
</evidence>
<dbReference type="Proteomes" id="UP001235133">
    <property type="component" value="Unassembled WGS sequence"/>
</dbReference>